<dbReference type="PANTHER" id="PTHR30371:SF0">
    <property type="entry name" value="SEC-INDEPENDENT PROTEIN TRANSLOCASE PROTEIN TATC, CHLOROPLASTIC-RELATED"/>
    <property type="match status" value="1"/>
</dbReference>
<keyword evidence="4 5" id="KW-0472">Membrane</keyword>
<comment type="subunit">
    <text evidence="5">Forms a complex with TatA.</text>
</comment>
<keyword evidence="5" id="KW-0653">Protein transport</keyword>
<dbReference type="HAMAP" id="MF_00902">
    <property type="entry name" value="TatC"/>
    <property type="match status" value="1"/>
</dbReference>
<dbReference type="GO" id="GO:0009977">
    <property type="term" value="F:proton motive force dependent protein transmembrane transporter activity"/>
    <property type="evidence" value="ECO:0007669"/>
    <property type="project" value="TreeGrafter"/>
</dbReference>
<keyword evidence="7" id="KW-1185">Reference proteome</keyword>
<evidence type="ECO:0000256" key="3">
    <source>
        <dbReference type="ARBA" id="ARBA00022989"/>
    </source>
</evidence>
<dbReference type="Pfam" id="PF00902">
    <property type="entry name" value="TatC"/>
    <property type="match status" value="1"/>
</dbReference>
<feature type="transmembrane region" description="Helical" evidence="5">
    <location>
        <begin position="66"/>
        <end position="91"/>
    </location>
</feature>
<dbReference type="AlphaFoldDB" id="A0A329M5H6"/>
<dbReference type="GO" id="GO:0043953">
    <property type="term" value="P:protein transport by the Tat complex"/>
    <property type="evidence" value="ECO:0007669"/>
    <property type="project" value="UniProtKB-UniRule"/>
</dbReference>
<comment type="caution">
    <text evidence="6">The sequence shown here is derived from an EMBL/GenBank/DDBJ whole genome shotgun (WGS) entry which is preliminary data.</text>
</comment>
<reference evidence="6 7" key="1">
    <citation type="journal article" date="2009" name="Int. J. Syst. Evol. Microbiol.">
        <title>Paenibacillus contaminans sp. nov., isolated from a contaminated laboratory plate.</title>
        <authorList>
            <person name="Chou J.H."/>
            <person name="Lee J.H."/>
            <person name="Lin M.C."/>
            <person name="Chang P.S."/>
            <person name="Arun A.B."/>
            <person name="Young C.C."/>
            <person name="Chen W.M."/>
        </authorList>
    </citation>
    <scope>NUCLEOTIDE SEQUENCE [LARGE SCALE GENOMIC DNA]</scope>
    <source>
        <strain evidence="6 7">CKOBP-6</strain>
    </source>
</reference>
<dbReference type="EMBL" id="QMFB01000028">
    <property type="protein sequence ID" value="RAV13843.1"/>
    <property type="molecule type" value="Genomic_DNA"/>
</dbReference>
<dbReference type="RefSeq" id="WP_113035235.1">
    <property type="nucleotide sequence ID" value="NZ_QMFB01000028.1"/>
</dbReference>
<comment type="similarity">
    <text evidence="5">Belongs to the TatC family.</text>
</comment>
<name>A0A329M5H6_9BACL</name>
<feature type="transmembrane region" description="Helical" evidence="5">
    <location>
        <begin position="152"/>
        <end position="177"/>
    </location>
</feature>
<dbReference type="GO" id="GO:0033281">
    <property type="term" value="C:TAT protein transport complex"/>
    <property type="evidence" value="ECO:0007669"/>
    <property type="project" value="UniProtKB-UniRule"/>
</dbReference>
<evidence type="ECO:0000313" key="6">
    <source>
        <dbReference type="EMBL" id="RAV13843.1"/>
    </source>
</evidence>
<organism evidence="6 7">
    <name type="scientific">Paenibacillus contaminans</name>
    <dbReference type="NCBI Taxonomy" id="450362"/>
    <lineage>
        <taxon>Bacteria</taxon>
        <taxon>Bacillati</taxon>
        <taxon>Bacillota</taxon>
        <taxon>Bacilli</taxon>
        <taxon>Bacillales</taxon>
        <taxon>Paenibacillaceae</taxon>
        <taxon>Paenibacillus</taxon>
    </lineage>
</organism>
<accession>A0A329M5H6</accession>
<feature type="transmembrane region" description="Helical" evidence="5">
    <location>
        <begin position="20"/>
        <end position="41"/>
    </location>
</feature>
<dbReference type="InterPro" id="IPR019820">
    <property type="entry name" value="Sec-indep_translocase_CS"/>
</dbReference>
<keyword evidence="5" id="KW-1003">Cell membrane</keyword>
<gene>
    <name evidence="5 6" type="primary">tatC</name>
    <name evidence="6" type="ORF">DQG23_32700</name>
</gene>
<evidence type="ECO:0000256" key="5">
    <source>
        <dbReference type="HAMAP-Rule" id="MF_00902"/>
    </source>
</evidence>
<feature type="transmembrane region" description="Helical" evidence="5">
    <location>
        <begin position="189"/>
        <end position="207"/>
    </location>
</feature>
<keyword evidence="5" id="KW-0811">Translocation</keyword>
<dbReference type="InterPro" id="IPR002033">
    <property type="entry name" value="TatC"/>
</dbReference>
<protein>
    <recommendedName>
        <fullName evidence="5">Sec-independent protein translocase protein TatC</fullName>
    </recommendedName>
</protein>
<keyword evidence="3 5" id="KW-1133">Transmembrane helix</keyword>
<dbReference type="PROSITE" id="PS01218">
    <property type="entry name" value="TATC"/>
    <property type="match status" value="1"/>
</dbReference>
<proteinExistence type="inferred from homology"/>
<sequence length="251" mass="29117">MQDDQMSLVEHLTELRKRLLWVLVVLVLAMIGGFFAADYLLEYLKSIKPASDMSWHAFSLWDGIRIFMQFAFLIALVVTIPFALFHLWAFVKPGLRQEEQSATLKYIPFTVLLFLIGLSFAYFVVFPMAFYFTSGVNKNLQLTETYGITQYFTFMFNILLPVSLLFELPIVVMFLTRLRILNPVRLRKLRRYAYVVLVVIATVVTPPDFISDILVAIPLIVLYEVSVLLSAMVYRKQRERDLAWEAEYGAK</sequence>
<comment type="function">
    <text evidence="5">Part of the twin-arginine translocation (Tat) system that transports large folded proteins containing a characteristic twin-arginine motif in their signal peptide across membranes.</text>
</comment>
<dbReference type="OrthoDB" id="9777044at2"/>
<feature type="transmembrane region" description="Helical" evidence="5">
    <location>
        <begin position="213"/>
        <end position="234"/>
    </location>
</feature>
<evidence type="ECO:0000256" key="4">
    <source>
        <dbReference type="ARBA" id="ARBA00023136"/>
    </source>
</evidence>
<evidence type="ECO:0000256" key="1">
    <source>
        <dbReference type="ARBA" id="ARBA00004141"/>
    </source>
</evidence>
<evidence type="ECO:0000313" key="7">
    <source>
        <dbReference type="Proteomes" id="UP000250369"/>
    </source>
</evidence>
<dbReference type="PANTHER" id="PTHR30371">
    <property type="entry name" value="SEC-INDEPENDENT PROTEIN TRANSLOCASE PROTEIN TATC"/>
    <property type="match status" value="1"/>
</dbReference>
<dbReference type="PRINTS" id="PR01840">
    <property type="entry name" value="TATCFAMILY"/>
</dbReference>
<evidence type="ECO:0000256" key="2">
    <source>
        <dbReference type="ARBA" id="ARBA00022692"/>
    </source>
</evidence>
<feature type="transmembrane region" description="Helical" evidence="5">
    <location>
        <begin position="111"/>
        <end position="132"/>
    </location>
</feature>
<dbReference type="NCBIfam" id="TIGR00945">
    <property type="entry name" value="tatC"/>
    <property type="match status" value="1"/>
</dbReference>
<dbReference type="Proteomes" id="UP000250369">
    <property type="component" value="Unassembled WGS sequence"/>
</dbReference>
<keyword evidence="5" id="KW-0813">Transport</keyword>
<keyword evidence="2 5" id="KW-0812">Transmembrane</keyword>
<comment type="subcellular location">
    <subcellularLocation>
        <location evidence="5">Cell membrane</location>
        <topology evidence="5">Multi-pass membrane protein</topology>
    </subcellularLocation>
    <subcellularLocation>
        <location evidence="1">Membrane</location>
        <topology evidence="1">Multi-pass membrane protein</topology>
    </subcellularLocation>
</comment>
<dbReference type="GO" id="GO:0065002">
    <property type="term" value="P:intracellular protein transmembrane transport"/>
    <property type="evidence" value="ECO:0007669"/>
    <property type="project" value="TreeGrafter"/>
</dbReference>